<sequence length="356" mass="39597">MVVRGQFHLQQGHFILDVSFHLPGQGITAVFGPSGSGKTTLIRCVAGLERATPGFLEINGHCWQDESRHFFLPTYQRALGYVFQEASLFPHLSVVKNLQYGFHRTPPQQRQVLFEEVITLLGITTLLQRKPEHLSGGERQRVAIARALLTSPKLLLMDEPLAALDANSKAEILPYLERLHEQLSIPVLYITHAMWEVMHLADTLLVFEQGKIIGSGALTEVLTRLDLPLAHAYDAGVVIEAEVVEHDEYFHLTYLKYSGGQLSLRRENLPLGQKVRVVVNAKDVSLAVENEVSSSILNIFPATILEIVEDSPGQMMIKLDASGTRLLARITKKSSVLLKLQVGMLVYARVKSVALL</sequence>
<dbReference type="InterPro" id="IPR011868">
    <property type="entry name" value="ModC_ABC_ATP-bd"/>
</dbReference>
<dbReference type="NCBIfam" id="TIGR02142">
    <property type="entry name" value="modC_ABC"/>
    <property type="match status" value="1"/>
</dbReference>
<evidence type="ECO:0000256" key="5">
    <source>
        <dbReference type="ARBA" id="ARBA00022741"/>
    </source>
</evidence>
<keyword evidence="1" id="KW-0813">Transport</keyword>
<accession>A0A090AJ28</accession>
<reference evidence="12 13" key="1">
    <citation type="journal article" date="2014" name="ISME J.">
        <title>Ecophysiology of Thioploca ingrica as revealed by the complete genome sequence supplemented with proteomic evidence.</title>
        <authorList>
            <person name="Kojima H."/>
            <person name="Ogura Y."/>
            <person name="Yamamoto N."/>
            <person name="Togashi T."/>
            <person name="Mori H."/>
            <person name="Watanabe T."/>
            <person name="Nemoto F."/>
            <person name="Kurokawa K."/>
            <person name="Hayashi T."/>
            <person name="Fukui M."/>
        </authorList>
    </citation>
    <scope>NUCLEOTIDE SEQUENCE [LARGE SCALE GENOMIC DNA]</scope>
</reference>
<keyword evidence="6 12" id="KW-0067">ATP-binding</keyword>
<dbReference type="Pfam" id="PF00005">
    <property type="entry name" value="ABC_tran"/>
    <property type="match status" value="1"/>
</dbReference>
<protein>
    <submittedName>
        <fullName evidence="12">Molybdenum ABC transporter ATP-binding protein</fullName>
    </submittedName>
</protein>
<evidence type="ECO:0000256" key="8">
    <source>
        <dbReference type="ARBA" id="ARBA00023136"/>
    </source>
</evidence>
<dbReference type="EMBL" id="AP014633">
    <property type="protein sequence ID" value="BAP55502.1"/>
    <property type="molecule type" value="Genomic_DNA"/>
</dbReference>
<dbReference type="InterPro" id="IPR008995">
    <property type="entry name" value="Mo/tungstate-bd_C_term_dom"/>
</dbReference>
<keyword evidence="3 9" id="KW-0500">Molybdenum</keyword>
<evidence type="ECO:0000256" key="3">
    <source>
        <dbReference type="ARBA" id="ARBA00022505"/>
    </source>
</evidence>
<dbReference type="PANTHER" id="PTHR43514">
    <property type="entry name" value="ABC TRANSPORTER I FAMILY MEMBER 10"/>
    <property type="match status" value="1"/>
</dbReference>
<evidence type="ECO:0000256" key="1">
    <source>
        <dbReference type="ARBA" id="ARBA00022448"/>
    </source>
</evidence>
<dbReference type="GO" id="GO:0140359">
    <property type="term" value="F:ABC-type transporter activity"/>
    <property type="evidence" value="ECO:0007669"/>
    <property type="project" value="InterPro"/>
</dbReference>
<evidence type="ECO:0000256" key="4">
    <source>
        <dbReference type="ARBA" id="ARBA00022519"/>
    </source>
</evidence>
<dbReference type="OrthoDB" id="9802264at2"/>
<dbReference type="InterPro" id="IPR003593">
    <property type="entry name" value="AAA+_ATPase"/>
</dbReference>
<dbReference type="Proteomes" id="UP000031623">
    <property type="component" value="Chromosome"/>
</dbReference>
<dbReference type="InterPro" id="IPR027417">
    <property type="entry name" value="P-loop_NTPase"/>
</dbReference>
<organism evidence="12 13">
    <name type="scientific">Thioploca ingrica</name>
    <dbReference type="NCBI Taxonomy" id="40754"/>
    <lineage>
        <taxon>Bacteria</taxon>
        <taxon>Pseudomonadati</taxon>
        <taxon>Pseudomonadota</taxon>
        <taxon>Gammaproteobacteria</taxon>
        <taxon>Thiotrichales</taxon>
        <taxon>Thiotrichaceae</taxon>
        <taxon>Thioploca</taxon>
    </lineage>
</organism>
<dbReference type="PROSITE" id="PS51866">
    <property type="entry name" value="MOP"/>
    <property type="match status" value="1"/>
</dbReference>
<dbReference type="Gene3D" id="2.40.50.100">
    <property type="match status" value="1"/>
</dbReference>
<dbReference type="GO" id="GO:0015098">
    <property type="term" value="F:molybdate ion transmembrane transporter activity"/>
    <property type="evidence" value="ECO:0007669"/>
    <property type="project" value="InterPro"/>
</dbReference>
<dbReference type="Gene3D" id="3.40.50.300">
    <property type="entry name" value="P-loop containing nucleotide triphosphate hydrolases"/>
    <property type="match status" value="1"/>
</dbReference>
<gene>
    <name evidence="12" type="ORF">THII_1205</name>
</gene>
<name>A0A090AJ28_9GAMM</name>
<evidence type="ECO:0000256" key="9">
    <source>
        <dbReference type="PROSITE-ProRule" id="PRU01213"/>
    </source>
</evidence>
<dbReference type="PROSITE" id="PS50893">
    <property type="entry name" value="ABC_TRANSPORTER_2"/>
    <property type="match status" value="1"/>
</dbReference>
<evidence type="ECO:0000259" key="11">
    <source>
        <dbReference type="PROSITE" id="PS51866"/>
    </source>
</evidence>
<dbReference type="InterPro" id="IPR003439">
    <property type="entry name" value="ABC_transporter-like_ATP-bd"/>
</dbReference>
<proteinExistence type="predicted"/>
<keyword evidence="7" id="KW-1278">Translocase</keyword>
<dbReference type="SUPFAM" id="SSF52540">
    <property type="entry name" value="P-loop containing nucleoside triphosphate hydrolases"/>
    <property type="match status" value="1"/>
</dbReference>
<evidence type="ECO:0000313" key="12">
    <source>
        <dbReference type="EMBL" id="BAP55502.1"/>
    </source>
</evidence>
<keyword evidence="8" id="KW-0472">Membrane</keyword>
<dbReference type="KEGG" id="tig:THII_1205"/>
<dbReference type="Pfam" id="PF03459">
    <property type="entry name" value="TOBE"/>
    <property type="match status" value="1"/>
</dbReference>
<keyword evidence="13" id="KW-1185">Reference proteome</keyword>
<dbReference type="InterPro" id="IPR050334">
    <property type="entry name" value="Molybdenum_import_ModC"/>
</dbReference>
<dbReference type="SMART" id="SM00382">
    <property type="entry name" value="AAA"/>
    <property type="match status" value="1"/>
</dbReference>
<dbReference type="PANTHER" id="PTHR43514:SF10">
    <property type="entry name" value="MOLYBDENUM IMPORT ATP-BINDING PROTEIN MODC 2"/>
    <property type="match status" value="1"/>
</dbReference>
<dbReference type="SUPFAM" id="SSF50331">
    <property type="entry name" value="MOP-like"/>
    <property type="match status" value="1"/>
</dbReference>
<feature type="domain" description="ABC transporter" evidence="10">
    <location>
        <begin position="1"/>
        <end position="234"/>
    </location>
</feature>
<evidence type="ECO:0000259" key="10">
    <source>
        <dbReference type="PROSITE" id="PS50893"/>
    </source>
</evidence>
<evidence type="ECO:0000256" key="7">
    <source>
        <dbReference type="ARBA" id="ARBA00022967"/>
    </source>
</evidence>
<keyword evidence="2" id="KW-1003">Cell membrane</keyword>
<keyword evidence="4" id="KW-0997">Cell inner membrane</keyword>
<evidence type="ECO:0000256" key="2">
    <source>
        <dbReference type="ARBA" id="ARBA00022475"/>
    </source>
</evidence>
<evidence type="ECO:0000256" key="6">
    <source>
        <dbReference type="ARBA" id="ARBA00022840"/>
    </source>
</evidence>
<dbReference type="GO" id="GO:0016887">
    <property type="term" value="F:ATP hydrolysis activity"/>
    <property type="evidence" value="ECO:0007669"/>
    <property type="project" value="InterPro"/>
</dbReference>
<evidence type="ECO:0000313" key="13">
    <source>
        <dbReference type="Proteomes" id="UP000031623"/>
    </source>
</evidence>
<dbReference type="STRING" id="40754.THII_1205"/>
<dbReference type="InterPro" id="IPR004606">
    <property type="entry name" value="Mop_domain"/>
</dbReference>
<dbReference type="GO" id="GO:0016020">
    <property type="term" value="C:membrane"/>
    <property type="evidence" value="ECO:0007669"/>
    <property type="project" value="InterPro"/>
</dbReference>
<dbReference type="AlphaFoldDB" id="A0A090AJ28"/>
<dbReference type="GO" id="GO:0005524">
    <property type="term" value="F:ATP binding"/>
    <property type="evidence" value="ECO:0007669"/>
    <property type="project" value="UniProtKB-KW"/>
</dbReference>
<keyword evidence="5" id="KW-0547">Nucleotide-binding</keyword>
<dbReference type="HOGENOM" id="CLU_000604_1_1_6"/>
<dbReference type="PROSITE" id="PS00211">
    <property type="entry name" value="ABC_TRANSPORTER_1"/>
    <property type="match status" value="1"/>
</dbReference>
<feature type="domain" description="Mop" evidence="11">
    <location>
        <begin position="293"/>
        <end position="356"/>
    </location>
</feature>
<dbReference type="InterPro" id="IPR017871">
    <property type="entry name" value="ABC_transporter-like_CS"/>
</dbReference>
<dbReference type="InterPro" id="IPR005116">
    <property type="entry name" value="Transp-assoc_OB_typ1"/>
</dbReference>